<dbReference type="InterPro" id="IPR029033">
    <property type="entry name" value="His_PPase_superfam"/>
</dbReference>
<dbReference type="eggNOG" id="COG0406">
    <property type="taxonomic scope" value="Bacteria"/>
</dbReference>
<gene>
    <name evidence="4" type="ORF">ALO_01969</name>
</gene>
<organism evidence="4 5">
    <name type="scientific">Acetonema longum DSM 6540</name>
    <dbReference type="NCBI Taxonomy" id="1009370"/>
    <lineage>
        <taxon>Bacteria</taxon>
        <taxon>Bacillati</taxon>
        <taxon>Bacillota</taxon>
        <taxon>Negativicutes</taxon>
        <taxon>Acetonemataceae</taxon>
        <taxon>Acetonema</taxon>
    </lineage>
</organism>
<evidence type="ECO:0000313" key="5">
    <source>
        <dbReference type="Proteomes" id="UP000003240"/>
    </source>
</evidence>
<feature type="active site" description="Tele-phosphohistidine intermediate" evidence="2">
    <location>
        <position position="7"/>
    </location>
</feature>
<evidence type="ECO:0000256" key="3">
    <source>
        <dbReference type="PIRSR" id="PIRSR613078-2"/>
    </source>
</evidence>
<protein>
    <submittedName>
        <fullName evidence="4">Fructose-2,6-bisphosphatase</fullName>
    </submittedName>
</protein>
<dbReference type="Proteomes" id="UP000003240">
    <property type="component" value="Unassembled WGS sequence"/>
</dbReference>
<dbReference type="STRING" id="1009370.ALO_01969"/>
<dbReference type="SMART" id="SM00855">
    <property type="entry name" value="PGAM"/>
    <property type="match status" value="1"/>
</dbReference>
<evidence type="ECO:0000313" key="4">
    <source>
        <dbReference type="EMBL" id="EGO65643.1"/>
    </source>
</evidence>
<proteinExistence type="predicted"/>
<dbReference type="EMBL" id="AFGF01000016">
    <property type="protein sequence ID" value="EGO65643.1"/>
    <property type="molecule type" value="Genomic_DNA"/>
</dbReference>
<dbReference type="GO" id="GO:0005829">
    <property type="term" value="C:cytosol"/>
    <property type="evidence" value="ECO:0007669"/>
    <property type="project" value="TreeGrafter"/>
</dbReference>
<keyword evidence="5" id="KW-1185">Reference proteome</keyword>
<dbReference type="Gene3D" id="3.40.50.1240">
    <property type="entry name" value="Phosphoglycerate mutase-like"/>
    <property type="match status" value="1"/>
</dbReference>
<reference evidence="4 5" key="1">
    <citation type="journal article" date="2011" name="EMBO J.">
        <title>Structural diversity of bacterial flagellar motors.</title>
        <authorList>
            <person name="Chen S."/>
            <person name="Beeby M."/>
            <person name="Murphy G.E."/>
            <person name="Leadbetter J.R."/>
            <person name="Hendrixson D.R."/>
            <person name="Briegel A."/>
            <person name="Li Z."/>
            <person name="Shi J."/>
            <person name="Tocheva E.I."/>
            <person name="Muller A."/>
            <person name="Dobro M.J."/>
            <person name="Jensen G.J."/>
        </authorList>
    </citation>
    <scope>NUCLEOTIDE SEQUENCE [LARGE SCALE GENOMIC DNA]</scope>
    <source>
        <strain evidence="4 5">DSM 6540</strain>
    </source>
</reference>
<dbReference type="PANTHER" id="PTHR46517:SF1">
    <property type="entry name" value="FRUCTOSE-2,6-BISPHOSPHATASE TIGAR"/>
    <property type="match status" value="1"/>
</dbReference>
<dbReference type="PANTHER" id="PTHR46517">
    <property type="entry name" value="FRUCTOSE-2,6-BISPHOSPHATASE TIGAR"/>
    <property type="match status" value="1"/>
</dbReference>
<sequence>MIYLCRHGKIQLADERRRYIGQLDLPLSEPGREQARCLRHRLAGAEISALYCSDLSRSRQTAEIIADGSNAAVLPREELREISLGEWEGQTFDSIARRFPESLRPVARISAAAAFPAAKVLPTAAGG</sequence>
<dbReference type="AlphaFoldDB" id="F7NED1"/>
<dbReference type="InterPro" id="IPR051695">
    <property type="entry name" value="Phosphoglycerate_Mutase"/>
</dbReference>
<comment type="caution">
    <text evidence="4">The sequence shown here is derived from an EMBL/GenBank/DDBJ whole genome shotgun (WGS) entry which is preliminary data.</text>
</comment>
<dbReference type="Pfam" id="PF00300">
    <property type="entry name" value="His_Phos_1"/>
    <property type="match status" value="1"/>
</dbReference>
<evidence type="ECO:0000256" key="1">
    <source>
        <dbReference type="ARBA" id="ARBA00022801"/>
    </source>
</evidence>
<feature type="binding site" evidence="3">
    <location>
        <position position="57"/>
    </location>
    <ligand>
        <name>substrate</name>
    </ligand>
</feature>
<dbReference type="SUPFAM" id="SSF53254">
    <property type="entry name" value="Phosphoglycerate mutase-like"/>
    <property type="match status" value="1"/>
</dbReference>
<dbReference type="GO" id="GO:0043456">
    <property type="term" value="P:regulation of pentose-phosphate shunt"/>
    <property type="evidence" value="ECO:0007669"/>
    <property type="project" value="TreeGrafter"/>
</dbReference>
<keyword evidence="1" id="KW-0378">Hydrolase</keyword>
<dbReference type="GO" id="GO:0004331">
    <property type="term" value="F:fructose-2,6-bisphosphate 2-phosphatase activity"/>
    <property type="evidence" value="ECO:0007669"/>
    <property type="project" value="TreeGrafter"/>
</dbReference>
<dbReference type="GO" id="GO:0045820">
    <property type="term" value="P:negative regulation of glycolytic process"/>
    <property type="evidence" value="ECO:0007669"/>
    <property type="project" value="TreeGrafter"/>
</dbReference>
<evidence type="ECO:0000256" key="2">
    <source>
        <dbReference type="PIRSR" id="PIRSR613078-1"/>
    </source>
</evidence>
<dbReference type="CDD" id="cd07067">
    <property type="entry name" value="HP_PGM_like"/>
    <property type="match status" value="1"/>
</dbReference>
<feature type="active site" description="Proton donor/acceptor" evidence="2">
    <location>
        <position position="81"/>
    </location>
</feature>
<dbReference type="InterPro" id="IPR013078">
    <property type="entry name" value="His_Pase_superF_clade-1"/>
</dbReference>
<name>F7NED1_9FIRM</name>
<accession>F7NED1</accession>